<dbReference type="OMA" id="CMVAAEM"/>
<gene>
    <name evidence="12" type="ORF">RirG_225880</name>
</gene>
<dbReference type="Pfam" id="PF22191">
    <property type="entry name" value="IBR_1"/>
    <property type="match status" value="1"/>
</dbReference>
<dbReference type="SUPFAM" id="SSF57850">
    <property type="entry name" value="RING/U-box"/>
    <property type="match status" value="3"/>
</dbReference>
<comment type="catalytic activity">
    <reaction evidence="1">
        <text>[E2 ubiquitin-conjugating enzyme]-S-ubiquitinyl-L-cysteine + [acceptor protein]-L-lysine = [E2 ubiquitin-conjugating enzyme]-L-cysteine + [acceptor protein]-N(6)-ubiquitinyl-L-lysine.</text>
        <dbReference type="EC" id="2.3.2.31"/>
    </reaction>
</comment>
<evidence type="ECO:0000256" key="8">
    <source>
        <dbReference type="ARBA" id="ARBA00022833"/>
    </source>
</evidence>
<evidence type="ECO:0000259" key="10">
    <source>
        <dbReference type="PROSITE" id="PS50089"/>
    </source>
</evidence>
<keyword evidence="8" id="KW-0862">Zinc</keyword>
<sequence length="226" mass="26257">MKKKECQICFERLQKRQFLKVTANCNHELDVCKLCVGKHIQTQLESNGNIEIYCPSSDCKEEMQHEDVKRIASKKVFERYDKLTLTQMLSKLPDFRWCKNSRCGSGQINFEGDNSPLMTCEACGQKYCYTHDVPWHEGLICSEYDSKKLGEDKATQNLLDIETKPCPKCGVRIIKNGGCEHMTCTIKTCKYEFCWLCFADYDKIERNGESSHERTCKLYVTHPQNF</sequence>
<organism evidence="12 13">
    <name type="scientific">Rhizophagus irregularis (strain DAOM 197198w)</name>
    <name type="common">Glomus intraradices</name>
    <dbReference type="NCBI Taxonomy" id="1432141"/>
    <lineage>
        <taxon>Eukaryota</taxon>
        <taxon>Fungi</taxon>
        <taxon>Fungi incertae sedis</taxon>
        <taxon>Mucoromycota</taxon>
        <taxon>Glomeromycotina</taxon>
        <taxon>Glomeromycetes</taxon>
        <taxon>Glomerales</taxon>
        <taxon>Glomeraceae</taxon>
        <taxon>Rhizophagus</taxon>
    </lineage>
</organism>
<protein>
    <recommendedName>
        <fullName evidence="2">RBR-type E3 ubiquitin transferase</fullName>
        <ecNumber evidence="2">2.3.2.31</ecNumber>
    </recommendedName>
</protein>
<dbReference type="OrthoDB" id="1431934at2759"/>
<dbReference type="HOGENOM" id="CLU_057738_2_0_1"/>
<name>A0A015JKA8_RHIIW</name>
<dbReference type="InterPro" id="IPR013083">
    <property type="entry name" value="Znf_RING/FYVE/PHD"/>
</dbReference>
<evidence type="ECO:0000259" key="11">
    <source>
        <dbReference type="PROSITE" id="PS51873"/>
    </source>
</evidence>
<keyword evidence="5" id="KW-0677">Repeat</keyword>
<keyword evidence="3" id="KW-0808">Transferase</keyword>
<evidence type="ECO:0000313" key="13">
    <source>
        <dbReference type="Proteomes" id="UP000022910"/>
    </source>
</evidence>
<keyword evidence="6 9" id="KW-0863">Zinc-finger</keyword>
<dbReference type="PANTHER" id="PTHR11685">
    <property type="entry name" value="RBR FAMILY RING FINGER AND IBR DOMAIN-CONTAINING"/>
    <property type="match status" value="1"/>
</dbReference>
<evidence type="ECO:0000256" key="1">
    <source>
        <dbReference type="ARBA" id="ARBA00001798"/>
    </source>
</evidence>
<dbReference type="GO" id="GO:0008270">
    <property type="term" value="F:zinc ion binding"/>
    <property type="evidence" value="ECO:0007669"/>
    <property type="project" value="UniProtKB-KW"/>
</dbReference>
<feature type="domain" description="RING-type" evidence="10">
    <location>
        <begin position="6"/>
        <end position="55"/>
    </location>
</feature>
<evidence type="ECO:0000313" key="12">
    <source>
        <dbReference type="EMBL" id="EXX55384.1"/>
    </source>
</evidence>
<dbReference type="GO" id="GO:0016567">
    <property type="term" value="P:protein ubiquitination"/>
    <property type="evidence" value="ECO:0007669"/>
    <property type="project" value="InterPro"/>
</dbReference>
<dbReference type="Gene3D" id="1.20.120.1750">
    <property type="match status" value="1"/>
</dbReference>
<dbReference type="PROSITE" id="PS50089">
    <property type="entry name" value="ZF_RING_2"/>
    <property type="match status" value="1"/>
</dbReference>
<dbReference type="PROSITE" id="PS51873">
    <property type="entry name" value="TRIAD"/>
    <property type="match status" value="1"/>
</dbReference>
<dbReference type="EMBL" id="JEMT01028206">
    <property type="protein sequence ID" value="EXX55384.1"/>
    <property type="molecule type" value="Genomic_DNA"/>
</dbReference>
<evidence type="ECO:0000256" key="9">
    <source>
        <dbReference type="PROSITE-ProRule" id="PRU00175"/>
    </source>
</evidence>
<dbReference type="SMART" id="SM00647">
    <property type="entry name" value="IBR"/>
    <property type="match status" value="2"/>
</dbReference>
<dbReference type="CDD" id="cd20335">
    <property type="entry name" value="BRcat_RBR"/>
    <property type="match status" value="1"/>
</dbReference>
<dbReference type="InterPro" id="IPR044066">
    <property type="entry name" value="TRIAD_supradom"/>
</dbReference>
<keyword evidence="4" id="KW-0479">Metal-binding</keyword>
<feature type="domain" description="RING-type" evidence="11">
    <location>
        <begin position="2"/>
        <end position="216"/>
    </location>
</feature>
<dbReference type="Pfam" id="PF01485">
    <property type="entry name" value="IBR"/>
    <property type="match status" value="1"/>
</dbReference>
<evidence type="ECO:0000256" key="6">
    <source>
        <dbReference type="ARBA" id="ARBA00022771"/>
    </source>
</evidence>
<proteinExistence type="predicted"/>
<dbReference type="InterPro" id="IPR002867">
    <property type="entry name" value="IBR_dom"/>
</dbReference>
<dbReference type="STRING" id="1432141.A0A015JKA8"/>
<dbReference type="InterPro" id="IPR001841">
    <property type="entry name" value="Znf_RING"/>
</dbReference>
<evidence type="ECO:0000256" key="3">
    <source>
        <dbReference type="ARBA" id="ARBA00022679"/>
    </source>
</evidence>
<dbReference type="InterPro" id="IPR031127">
    <property type="entry name" value="E3_UB_ligase_RBR"/>
</dbReference>
<accession>A0A015JKA8</accession>
<comment type="caution">
    <text evidence="12">The sequence shown here is derived from an EMBL/GenBank/DDBJ whole genome shotgun (WGS) entry which is preliminary data.</text>
</comment>
<dbReference type="Proteomes" id="UP000022910">
    <property type="component" value="Unassembled WGS sequence"/>
</dbReference>
<dbReference type="AlphaFoldDB" id="A0A015JKA8"/>
<evidence type="ECO:0000256" key="2">
    <source>
        <dbReference type="ARBA" id="ARBA00012251"/>
    </source>
</evidence>
<evidence type="ECO:0000256" key="4">
    <source>
        <dbReference type="ARBA" id="ARBA00022723"/>
    </source>
</evidence>
<dbReference type="GO" id="GO:0061630">
    <property type="term" value="F:ubiquitin protein ligase activity"/>
    <property type="evidence" value="ECO:0007669"/>
    <property type="project" value="UniProtKB-EC"/>
</dbReference>
<keyword evidence="13" id="KW-1185">Reference proteome</keyword>
<evidence type="ECO:0000256" key="5">
    <source>
        <dbReference type="ARBA" id="ARBA00022737"/>
    </source>
</evidence>
<evidence type="ECO:0000256" key="7">
    <source>
        <dbReference type="ARBA" id="ARBA00022786"/>
    </source>
</evidence>
<dbReference type="Gene3D" id="3.30.40.10">
    <property type="entry name" value="Zinc/RING finger domain, C3HC4 (zinc finger)"/>
    <property type="match status" value="1"/>
</dbReference>
<keyword evidence="7" id="KW-0833">Ubl conjugation pathway</keyword>
<reference evidence="12 13" key="1">
    <citation type="submission" date="2014-02" db="EMBL/GenBank/DDBJ databases">
        <title>Single nucleus genome sequencing reveals high similarity among nuclei of an endomycorrhizal fungus.</title>
        <authorList>
            <person name="Lin K."/>
            <person name="Geurts R."/>
            <person name="Zhang Z."/>
            <person name="Limpens E."/>
            <person name="Saunders D.G."/>
            <person name="Mu D."/>
            <person name="Pang E."/>
            <person name="Cao H."/>
            <person name="Cha H."/>
            <person name="Lin T."/>
            <person name="Zhou Q."/>
            <person name="Shang Y."/>
            <person name="Li Y."/>
            <person name="Ivanov S."/>
            <person name="Sharma T."/>
            <person name="Velzen R.V."/>
            <person name="Ruijter N.D."/>
            <person name="Aanen D.K."/>
            <person name="Win J."/>
            <person name="Kamoun S."/>
            <person name="Bisseling T."/>
            <person name="Huang S."/>
        </authorList>
    </citation>
    <scope>NUCLEOTIDE SEQUENCE [LARGE SCALE GENOMIC DNA]</scope>
    <source>
        <strain evidence="13">DAOM197198w</strain>
    </source>
</reference>
<dbReference type="EC" id="2.3.2.31" evidence="2"/>